<accession>A0A371AVB5</accession>
<dbReference type="EMBL" id="QRCT01000024">
    <property type="protein sequence ID" value="RDU23525.1"/>
    <property type="molecule type" value="Genomic_DNA"/>
</dbReference>
<comment type="caution">
    <text evidence="3">The sequence shown here is derived from an EMBL/GenBank/DDBJ whole genome shotgun (WGS) entry which is preliminary data.</text>
</comment>
<keyword evidence="1" id="KW-1133">Transmembrane helix</keyword>
<proteinExistence type="predicted"/>
<keyword evidence="1" id="KW-0812">Transmembrane</keyword>
<dbReference type="RefSeq" id="WP_115481891.1">
    <property type="nucleotide sequence ID" value="NZ_QRCT01000024.1"/>
</dbReference>
<sequence>MNYLINFILLGLVYVLHFYKKWSRKNKKVLIINTLMYIYVVMVLFVTLMPFTIPFGIGNYLFMVTANFIPFRDLKLNYHGAVREIFLNIIMMIPFGFLYPIIKKKGILKTVIMTFFFSLIIECAQLMSAMGGGPNARAFDVTDLITNTFGGLVGYFFFVTLEPVILKILKE</sequence>
<dbReference type="Proteomes" id="UP000255036">
    <property type="component" value="Unassembled WGS sequence"/>
</dbReference>
<feature type="transmembrane region" description="Helical" evidence="1">
    <location>
        <begin position="111"/>
        <end position="129"/>
    </location>
</feature>
<evidence type="ECO:0000313" key="4">
    <source>
        <dbReference type="Proteomes" id="UP000255036"/>
    </source>
</evidence>
<feature type="transmembrane region" description="Helical" evidence="1">
    <location>
        <begin position="6"/>
        <end position="22"/>
    </location>
</feature>
<keyword evidence="4" id="KW-1185">Reference proteome</keyword>
<feature type="transmembrane region" description="Helical" evidence="1">
    <location>
        <begin position="149"/>
        <end position="169"/>
    </location>
</feature>
<feature type="domain" description="VanZ-like" evidence="2">
    <location>
        <begin position="37"/>
        <end position="160"/>
    </location>
</feature>
<dbReference type="InterPro" id="IPR053150">
    <property type="entry name" value="Teicoplanin_resist-assoc"/>
</dbReference>
<dbReference type="PANTHER" id="PTHR36834:SF1">
    <property type="entry name" value="INTEGRAL MEMBRANE PROTEIN"/>
    <property type="match status" value="1"/>
</dbReference>
<dbReference type="AlphaFoldDB" id="A0A371AVB5"/>
<gene>
    <name evidence="3" type="ORF">DWV06_09220</name>
</gene>
<organism evidence="3 4">
    <name type="scientific">Anaerosacchariphilus polymeriproducens</name>
    <dbReference type="NCBI Taxonomy" id="1812858"/>
    <lineage>
        <taxon>Bacteria</taxon>
        <taxon>Bacillati</taxon>
        <taxon>Bacillota</taxon>
        <taxon>Clostridia</taxon>
        <taxon>Lachnospirales</taxon>
        <taxon>Lachnospiraceae</taxon>
        <taxon>Anaerosacchariphilus</taxon>
    </lineage>
</organism>
<feature type="transmembrane region" description="Helical" evidence="1">
    <location>
        <begin position="34"/>
        <end position="61"/>
    </location>
</feature>
<dbReference type="Pfam" id="PF04892">
    <property type="entry name" value="VanZ"/>
    <property type="match status" value="1"/>
</dbReference>
<reference evidence="3 4" key="1">
    <citation type="submission" date="2018-07" db="EMBL/GenBank/DDBJ databases">
        <title>Anaerosacharophilus polymeroproducens gen. nov. sp. nov., an anaerobic bacterium isolated from salt field.</title>
        <authorList>
            <person name="Kim W."/>
            <person name="Yang S.-H."/>
            <person name="Oh J."/>
            <person name="Lee J.-H."/>
            <person name="Kwon K.K."/>
        </authorList>
    </citation>
    <scope>NUCLEOTIDE SEQUENCE [LARGE SCALE GENOMIC DNA]</scope>
    <source>
        <strain evidence="3 4">MCWD5</strain>
    </source>
</reference>
<dbReference type="InterPro" id="IPR006976">
    <property type="entry name" value="VanZ-like"/>
</dbReference>
<evidence type="ECO:0000259" key="2">
    <source>
        <dbReference type="Pfam" id="PF04892"/>
    </source>
</evidence>
<keyword evidence="1" id="KW-0472">Membrane</keyword>
<evidence type="ECO:0000313" key="3">
    <source>
        <dbReference type="EMBL" id="RDU23525.1"/>
    </source>
</evidence>
<dbReference type="PANTHER" id="PTHR36834">
    <property type="entry name" value="MEMBRANE PROTEIN-RELATED"/>
    <property type="match status" value="1"/>
</dbReference>
<name>A0A371AVB5_9FIRM</name>
<feature type="transmembrane region" description="Helical" evidence="1">
    <location>
        <begin position="81"/>
        <end position="99"/>
    </location>
</feature>
<evidence type="ECO:0000256" key="1">
    <source>
        <dbReference type="SAM" id="Phobius"/>
    </source>
</evidence>
<protein>
    <submittedName>
        <fullName evidence="3">VanZ family protein</fullName>
    </submittedName>
</protein>
<dbReference type="OrthoDB" id="4822551at2"/>